<evidence type="ECO:0000313" key="3">
    <source>
        <dbReference type="Proteomes" id="UP001329430"/>
    </source>
</evidence>
<protein>
    <submittedName>
        <fullName evidence="2">Uncharacterized protein</fullName>
    </submittedName>
</protein>
<feature type="region of interest" description="Disordered" evidence="1">
    <location>
        <begin position="37"/>
        <end position="58"/>
    </location>
</feature>
<reference evidence="2 3" key="1">
    <citation type="journal article" date="2024" name="Insects">
        <title>An Improved Chromosome-Level Genome Assembly of the Firefly Pyrocoelia pectoralis.</title>
        <authorList>
            <person name="Fu X."/>
            <person name="Meyer-Rochow V.B."/>
            <person name="Ballantyne L."/>
            <person name="Zhu X."/>
        </authorList>
    </citation>
    <scope>NUCLEOTIDE SEQUENCE [LARGE SCALE GENOMIC DNA]</scope>
    <source>
        <strain evidence="2">XCY_ONT2</strain>
    </source>
</reference>
<accession>A0AAN7V5E2</accession>
<dbReference type="AlphaFoldDB" id="A0AAN7V5E2"/>
<name>A0AAN7V5E2_9COLE</name>
<keyword evidence="3" id="KW-1185">Reference proteome</keyword>
<sequence>MKRTTTLNKCYMRAKRAHTDEGPHTSIDVINAPINTSCYNPNSSDDDRPLSPSIHNEDVPLDEVDMSSSESYSDITNIQVEDHFNYPSNLQHEIKNSFKTNLMEWAIKHNISHIALNELLKLLQPLSTEPLPVDARTLLRTIRTVQVKPLIKFDF</sequence>
<evidence type="ECO:0000313" key="2">
    <source>
        <dbReference type="EMBL" id="KAK5640179.1"/>
    </source>
</evidence>
<gene>
    <name evidence="2" type="ORF">RI129_010990</name>
</gene>
<proteinExistence type="predicted"/>
<comment type="caution">
    <text evidence="2">The sequence shown here is derived from an EMBL/GenBank/DDBJ whole genome shotgun (WGS) entry which is preliminary data.</text>
</comment>
<evidence type="ECO:0000256" key="1">
    <source>
        <dbReference type="SAM" id="MobiDB-lite"/>
    </source>
</evidence>
<dbReference type="EMBL" id="JAVRBK010000008">
    <property type="protein sequence ID" value="KAK5640179.1"/>
    <property type="molecule type" value="Genomic_DNA"/>
</dbReference>
<organism evidence="2 3">
    <name type="scientific">Pyrocoelia pectoralis</name>
    <dbReference type="NCBI Taxonomy" id="417401"/>
    <lineage>
        <taxon>Eukaryota</taxon>
        <taxon>Metazoa</taxon>
        <taxon>Ecdysozoa</taxon>
        <taxon>Arthropoda</taxon>
        <taxon>Hexapoda</taxon>
        <taxon>Insecta</taxon>
        <taxon>Pterygota</taxon>
        <taxon>Neoptera</taxon>
        <taxon>Endopterygota</taxon>
        <taxon>Coleoptera</taxon>
        <taxon>Polyphaga</taxon>
        <taxon>Elateriformia</taxon>
        <taxon>Elateroidea</taxon>
        <taxon>Lampyridae</taxon>
        <taxon>Lampyrinae</taxon>
        <taxon>Pyrocoelia</taxon>
    </lineage>
</organism>
<dbReference type="Proteomes" id="UP001329430">
    <property type="component" value="Chromosome 8"/>
</dbReference>